<gene>
    <name evidence="2" type="ORF">G352_19096</name>
</gene>
<sequence>MCISPARYAVGTDPCPLAENLGVDPERPRRRPVAAQHLGKPATHNDNDSNRNRRVVVSCHTQFSIDH</sequence>
<accession>M2XI23</accession>
<organism evidence="2 3">
    <name type="scientific">Rhodococcus ruber BKS 20-38</name>
    <dbReference type="NCBI Taxonomy" id="1278076"/>
    <lineage>
        <taxon>Bacteria</taxon>
        <taxon>Bacillati</taxon>
        <taxon>Actinomycetota</taxon>
        <taxon>Actinomycetes</taxon>
        <taxon>Mycobacteriales</taxon>
        <taxon>Nocardiaceae</taxon>
        <taxon>Rhodococcus</taxon>
    </lineage>
</organism>
<name>M2XI23_9NOCA</name>
<feature type="region of interest" description="Disordered" evidence="1">
    <location>
        <begin position="14"/>
        <end position="54"/>
    </location>
</feature>
<protein>
    <submittedName>
        <fullName evidence="2">Uncharacterized protein</fullName>
    </submittedName>
</protein>
<dbReference type="Proteomes" id="UP000011731">
    <property type="component" value="Unassembled WGS sequence"/>
</dbReference>
<proteinExistence type="predicted"/>
<dbReference type="EMBL" id="AOEX01000061">
    <property type="protein sequence ID" value="EME60641.1"/>
    <property type="molecule type" value="Genomic_DNA"/>
</dbReference>
<evidence type="ECO:0000313" key="2">
    <source>
        <dbReference type="EMBL" id="EME60641.1"/>
    </source>
</evidence>
<comment type="caution">
    <text evidence="2">The sequence shown here is derived from an EMBL/GenBank/DDBJ whole genome shotgun (WGS) entry which is preliminary data.</text>
</comment>
<evidence type="ECO:0000256" key="1">
    <source>
        <dbReference type="SAM" id="MobiDB-lite"/>
    </source>
</evidence>
<reference evidence="2 3" key="1">
    <citation type="journal article" date="2013" name="Genome Announc.">
        <title>Draft Genome Sequence of Rhodococcus ruber Strain BKS 20-38.</title>
        <authorList>
            <person name="Bala M."/>
            <person name="Kumar S."/>
            <person name="Raghava G.P."/>
            <person name="Mayilraj S."/>
        </authorList>
    </citation>
    <scope>NUCLEOTIDE SEQUENCE [LARGE SCALE GENOMIC DNA]</scope>
    <source>
        <strain evidence="2 3">BKS 20-38</strain>
    </source>
</reference>
<dbReference type="AlphaFoldDB" id="M2XI23"/>
<keyword evidence="3" id="KW-1185">Reference proteome</keyword>
<evidence type="ECO:0000313" key="3">
    <source>
        <dbReference type="Proteomes" id="UP000011731"/>
    </source>
</evidence>